<keyword evidence="4" id="KW-1185">Reference proteome</keyword>
<evidence type="ECO:0000313" key="3">
    <source>
        <dbReference type="EMBL" id="KAJ3136969.1"/>
    </source>
</evidence>
<feature type="region of interest" description="Disordered" evidence="1">
    <location>
        <begin position="130"/>
        <end position="154"/>
    </location>
</feature>
<sequence>MAYNNHVSASVAGQPLDLFRHWGWSWSLGGYTYGYADYYASSEYTLEDVLSMCAVVGQVVCSLSLLLVPLTFLALDSAGGAASTSAADSNAATDVVAFAAAFHRPTPTERRFDHHEACAICLDELHPPATHQTATQQTSTHQTTANHQSPALEEQANNNTAIINNNNPPDWTESRRCGHAFHVVCINKWIVSSTARHAAVARSSRSRSPLASPLLYAKCPVCQT</sequence>
<accession>A0AAD5T8J8</accession>
<dbReference type="Gene3D" id="3.30.40.10">
    <property type="entry name" value="Zinc/RING finger domain, C3HC4 (zinc finger)"/>
    <property type="match status" value="1"/>
</dbReference>
<dbReference type="InterPro" id="IPR001841">
    <property type="entry name" value="Znf_RING"/>
</dbReference>
<evidence type="ECO:0000256" key="1">
    <source>
        <dbReference type="SAM" id="MobiDB-lite"/>
    </source>
</evidence>
<feature type="non-terminal residue" evidence="3">
    <location>
        <position position="224"/>
    </location>
</feature>
<protein>
    <recommendedName>
        <fullName evidence="2">RING-type domain-containing protein</fullName>
    </recommendedName>
</protein>
<dbReference type="AlphaFoldDB" id="A0AAD5T8J8"/>
<comment type="caution">
    <text evidence="3">The sequence shown here is derived from an EMBL/GenBank/DDBJ whole genome shotgun (WGS) entry which is preliminary data.</text>
</comment>
<feature type="compositionally biased region" description="Low complexity" evidence="1">
    <location>
        <begin position="130"/>
        <end position="148"/>
    </location>
</feature>
<name>A0AAD5T8J8_9FUNG</name>
<evidence type="ECO:0000259" key="2">
    <source>
        <dbReference type="SMART" id="SM00184"/>
    </source>
</evidence>
<proteinExistence type="predicted"/>
<dbReference type="Proteomes" id="UP001211907">
    <property type="component" value="Unassembled WGS sequence"/>
</dbReference>
<reference evidence="3" key="1">
    <citation type="submission" date="2020-05" db="EMBL/GenBank/DDBJ databases">
        <title>Phylogenomic resolution of chytrid fungi.</title>
        <authorList>
            <person name="Stajich J.E."/>
            <person name="Amses K."/>
            <person name="Simmons R."/>
            <person name="Seto K."/>
            <person name="Myers J."/>
            <person name="Bonds A."/>
            <person name="Quandt C.A."/>
            <person name="Barry K."/>
            <person name="Liu P."/>
            <person name="Grigoriev I."/>
            <person name="Longcore J.E."/>
            <person name="James T.Y."/>
        </authorList>
    </citation>
    <scope>NUCLEOTIDE SEQUENCE</scope>
    <source>
        <strain evidence="3">JEL0513</strain>
    </source>
</reference>
<dbReference type="SUPFAM" id="SSF57850">
    <property type="entry name" value="RING/U-box"/>
    <property type="match status" value="1"/>
</dbReference>
<dbReference type="InterPro" id="IPR013083">
    <property type="entry name" value="Znf_RING/FYVE/PHD"/>
</dbReference>
<gene>
    <name evidence="3" type="ORF">HK100_001248</name>
</gene>
<evidence type="ECO:0000313" key="4">
    <source>
        <dbReference type="Proteomes" id="UP001211907"/>
    </source>
</evidence>
<dbReference type="EMBL" id="JADGJH010000127">
    <property type="protein sequence ID" value="KAJ3136969.1"/>
    <property type="molecule type" value="Genomic_DNA"/>
</dbReference>
<organism evidence="3 4">
    <name type="scientific">Physocladia obscura</name>
    <dbReference type="NCBI Taxonomy" id="109957"/>
    <lineage>
        <taxon>Eukaryota</taxon>
        <taxon>Fungi</taxon>
        <taxon>Fungi incertae sedis</taxon>
        <taxon>Chytridiomycota</taxon>
        <taxon>Chytridiomycota incertae sedis</taxon>
        <taxon>Chytridiomycetes</taxon>
        <taxon>Chytridiales</taxon>
        <taxon>Chytriomycetaceae</taxon>
        <taxon>Physocladia</taxon>
    </lineage>
</organism>
<feature type="domain" description="RING-type" evidence="2">
    <location>
        <begin position="118"/>
        <end position="222"/>
    </location>
</feature>
<dbReference type="SMART" id="SM00184">
    <property type="entry name" value="RING"/>
    <property type="match status" value="1"/>
</dbReference>